<organism evidence="2">
    <name type="scientific">viral metagenome</name>
    <dbReference type="NCBI Taxonomy" id="1070528"/>
    <lineage>
        <taxon>unclassified sequences</taxon>
        <taxon>metagenomes</taxon>
        <taxon>organismal metagenomes</taxon>
    </lineage>
</organism>
<feature type="transmembrane region" description="Helical" evidence="1">
    <location>
        <begin position="12"/>
        <end position="34"/>
    </location>
</feature>
<dbReference type="AlphaFoldDB" id="A0A6C0AWM7"/>
<dbReference type="EMBL" id="MN738769">
    <property type="protein sequence ID" value="QHS83873.1"/>
    <property type="molecule type" value="Genomic_DNA"/>
</dbReference>
<sequence length="88" mass="10002">MSYLLKLFSEAIFVGISLIILGNLVGFLVGKYYIKPELPSGCSEYNKYYVMELTLFLTGFFLHILCEFSGLNRWYVSNSAAALLINKM</sequence>
<protein>
    <submittedName>
        <fullName evidence="2">Uncharacterized protein</fullName>
    </submittedName>
</protein>
<feature type="transmembrane region" description="Helical" evidence="1">
    <location>
        <begin position="46"/>
        <end position="65"/>
    </location>
</feature>
<evidence type="ECO:0000256" key="1">
    <source>
        <dbReference type="SAM" id="Phobius"/>
    </source>
</evidence>
<name>A0A6C0AWM7_9ZZZZ</name>
<accession>A0A6C0AWM7</accession>
<evidence type="ECO:0000313" key="2">
    <source>
        <dbReference type="EMBL" id="QHS83873.1"/>
    </source>
</evidence>
<proteinExistence type="predicted"/>
<reference evidence="2" key="1">
    <citation type="journal article" date="2020" name="Nature">
        <title>Giant virus diversity and host interactions through global metagenomics.</title>
        <authorList>
            <person name="Schulz F."/>
            <person name="Roux S."/>
            <person name="Paez-Espino D."/>
            <person name="Jungbluth S."/>
            <person name="Walsh D.A."/>
            <person name="Denef V.J."/>
            <person name="McMahon K.D."/>
            <person name="Konstantinidis K.T."/>
            <person name="Eloe-Fadrosh E.A."/>
            <person name="Kyrpides N.C."/>
            <person name="Woyke T."/>
        </authorList>
    </citation>
    <scope>NUCLEOTIDE SEQUENCE</scope>
    <source>
        <strain evidence="2">GVMAG-S-ERX555961-36</strain>
    </source>
</reference>
<keyword evidence="1" id="KW-1133">Transmembrane helix</keyword>
<keyword evidence="1" id="KW-0472">Membrane</keyword>
<keyword evidence="1" id="KW-0812">Transmembrane</keyword>